<dbReference type="AlphaFoldDB" id="A0AA36DWM6"/>
<name>A0AA36DWM6_LACSI</name>
<reference evidence="1" key="1">
    <citation type="submission" date="2023-04" db="EMBL/GenBank/DDBJ databases">
        <authorList>
            <person name="Vijverberg K."/>
            <person name="Xiong W."/>
            <person name="Schranz E."/>
        </authorList>
    </citation>
    <scope>NUCLEOTIDE SEQUENCE</scope>
</reference>
<accession>A0AA36DWM6</accession>
<evidence type="ECO:0000313" key="2">
    <source>
        <dbReference type="Proteomes" id="UP001177003"/>
    </source>
</evidence>
<sequence length="272" mass="30262">MSIVASKVDDFRLEQYTHEYHLSLVLGFQVPSSSSYVHDAPPVVLALCHMSPIWNLVVNYQCYMYVIQLTSFLASDIPPKSIMLDDTVLDQNVDQMTLKPESPISLLWFGLNAFSIDQIMDISCHVICSAHVGSSRSTTIGPPGSVSSSRKRRHVISFDKFELFLHEISHVVPRCVSASSFGRVAPRPDAHAEKIISAALGRVLKFFAEFLNLRYRFLAAEVNLHVAEGMNLASEEMLVKAREMFADLSICNRDAVAKVASLDNQGMLGKRS</sequence>
<gene>
    <name evidence="1" type="ORF">LSALG_LOCUS14458</name>
</gene>
<keyword evidence="2" id="KW-1185">Reference proteome</keyword>
<dbReference type="EMBL" id="OX465079">
    <property type="protein sequence ID" value="CAI9274374.1"/>
    <property type="molecule type" value="Genomic_DNA"/>
</dbReference>
<organism evidence="1 2">
    <name type="scientific">Lactuca saligna</name>
    <name type="common">Willowleaf lettuce</name>
    <dbReference type="NCBI Taxonomy" id="75948"/>
    <lineage>
        <taxon>Eukaryota</taxon>
        <taxon>Viridiplantae</taxon>
        <taxon>Streptophyta</taxon>
        <taxon>Embryophyta</taxon>
        <taxon>Tracheophyta</taxon>
        <taxon>Spermatophyta</taxon>
        <taxon>Magnoliopsida</taxon>
        <taxon>eudicotyledons</taxon>
        <taxon>Gunneridae</taxon>
        <taxon>Pentapetalae</taxon>
        <taxon>asterids</taxon>
        <taxon>campanulids</taxon>
        <taxon>Asterales</taxon>
        <taxon>Asteraceae</taxon>
        <taxon>Cichorioideae</taxon>
        <taxon>Cichorieae</taxon>
        <taxon>Lactucinae</taxon>
        <taxon>Lactuca</taxon>
    </lineage>
</organism>
<evidence type="ECO:0000313" key="1">
    <source>
        <dbReference type="EMBL" id="CAI9274374.1"/>
    </source>
</evidence>
<dbReference type="Proteomes" id="UP001177003">
    <property type="component" value="Chromosome 3"/>
</dbReference>
<protein>
    <submittedName>
        <fullName evidence="1">Uncharacterized protein</fullName>
    </submittedName>
</protein>
<proteinExistence type="predicted"/>